<evidence type="ECO:0000313" key="7">
    <source>
        <dbReference type="EMBL" id="ATO43675.1"/>
    </source>
</evidence>
<dbReference type="AlphaFoldDB" id="A0A2D1KND6"/>
<keyword evidence="4 6" id="KW-0326">Glycosidase</keyword>
<comment type="caution">
    <text evidence="6">Lacks conserved residue(s) required for the propagation of feature annotation.</text>
</comment>
<evidence type="ECO:0000256" key="1">
    <source>
        <dbReference type="ARBA" id="ARBA00011407"/>
    </source>
</evidence>
<organism evidence="7 8">
    <name type="scientific">Loigolactobacillus coryniformis subsp. torquens DSM 20004 = KCTC 3535</name>
    <dbReference type="NCBI Taxonomy" id="1423822"/>
    <lineage>
        <taxon>Bacteria</taxon>
        <taxon>Bacillati</taxon>
        <taxon>Bacillota</taxon>
        <taxon>Bacilli</taxon>
        <taxon>Lactobacillales</taxon>
        <taxon>Lactobacillaceae</taxon>
        <taxon>Loigolactobacillus</taxon>
    </lineage>
</organism>
<reference evidence="7 8" key="1">
    <citation type="submission" date="2016-10" db="EMBL/GenBank/DDBJ databases">
        <title>The whole genome sequencing and assembly of L. cotyniformis subsp. torquens DSM 20004 strain.</title>
        <authorList>
            <person name="Park M.-K."/>
            <person name="Lee Y.-J."/>
            <person name="Yi H."/>
            <person name="Bahn Y.-S."/>
            <person name="Kim J.F."/>
            <person name="Lee D.-W."/>
        </authorList>
    </citation>
    <scope>NUCLEOTIDE SEQUENCE [LARGE SCALE GENOMIC DNA]</scope>
    <source>
        <strain evidence="7 8">DSM 20004</strain>
    </source>
</reference>
<dbReference type="RefSeq" id="WP_003679889.1">
    <property type="nucleotide sequence ID" value="NZ_AEOS01000090.1"/>
</dbReference>
<comment type="catalytic activity">
    <reaction evidence="5">
        <text>5-hydroxymethyl-dUMP + H2O = 5-hydroxymethyluracil + 2-deoxy-D-ribose 5-phosphate</text>
        <dbReference type="Rhea" id="RHEA:77099"/>
        <dbReference type="ChEBI" id="CHEBI:15377"/>
        <dbReference type="ChEBI" id="CHEBI:16964"/>
        <dbReference type="ChEBI" id="CHEBI:62877"/>
        <dbReference type="ChEBI" id="CHEBI:90409"/>
    </reaction>
    <physiologicalReaction direction="left-to-right" evidence="5">
        <dbReference type="Rhea" id="RHEA:77100"/>
    </physiologicalReaction>
</comment>
<feature type="binding site" evidence="6">
    <location>
        <begin position="109"/>
        <end position="111"/>
    </location>
    <ligand>
        <name>substrate</name>
        <note>ligand shared between homodimeric partners</note>
    </ligand>
</feature>
<comment type="function">
    <text evidence="6">Catalyzes the cleavage of the N-glycosidic bond of deoxyribonucleoside 5'-monophosphates to yield deoxyribose 5-phosphate and a purine or pyrimidine base.</text>
</comment>
<sequence>MKRLKIYFAAAIRGGRTDAARYQQLIAFLQTTHQVLTEHIGATDLTATGETALTDAEIYQRDLHWLTTCDVVVAETTQPSLGVGYELAYAEKIGKPVLILQQQGPQKLSAMISGAPYFQRVFTYRTVAQAQTILQRELGFISGTKPPKMIE</sequence>
<dbReference type="GO" id="GO:0016740">
    <property type="term" value="F:transferase activity"/>
    <property type="evidence" value="ECO:0007669"/>
    <property type="project" value="UniProtKB-KW"/>
</dbReference>
<dbReference type="GO" id="GO:0070694">
    <property type="term" value="F:5-hydroxymethyl-dUMP N-hydrolase activity"/>
    <property type="evidence" value="ECO:0007669"/>
    <property type="project" value="InterPro"/>
</dbReference>
<dbReference type="Gene3D" id="3.40.50.450">
    <property type="match status" value="1"/>
</dbReference>
<accession>A0A2D1KND6</accession>
<dbReference type="InterPro" id="IPR028607">
    <property type="entry name" value="DNPH1"/>
</dbReference>
<dbReference type="GO" id="GO:0009117">
    <property type="term" value="P:nucleotide metabolic process"/>
    <property type="evidence" value="ECO:0007669"/>
    <property type="project" value="UniProtKB-KW"/>
</dbReference>
<dbReference type="Proteomes" id="UP000223559">
    <property type="component" value="Chromosome"/>
</dbReference>
<dbReference type="EMBL" id="CP017697">
    <property type="protein sequence ID" value="ATO43675.1"/>
    <property type="molecule type" value="Genomic_DNA"/>
</dbReference>
<keyword evidence="8" id="KW-1185">Reference proteome</keyword>
<dbReference type="GO" id="GO:0009116">
    <property type="term" value="P:nucleoside metabolic process"/>
    <property type="evidence" value="ECO:0007669"/>
    <property type="project" value="UniProtKB-UniRule"/>
</dbReference>
<dbReference type="InterPro" id="IPR051239">
    <property type="entry name" value="2'-dNMP_N-hydrolase"/>
</dbReference>
<gene>
    <name evidence="7" type="ORF">LC20004_07025</name>
</gene>
<dbReference type="SUPFAM" id="SSF52309">
    <property type="entry name" value="N-(deoxy)ribosyltransferase-like"/>
    <property type="match status" value="1"/>
</dbReference>
<dbReference type="KEGG" id="lcy:LC20004_07025"/>
<comment type="catalytic activity">
    <reaction evidence="6">
        <text>a pyrimidine 2'-deoxyribonucleoside 5'-phosphate + H2O = a pyrimidine nucleobase + 2-deoxy-D-ribose 5-phosphate</text>
        <dbReference type="Rhea" id="RHEA:57852"/>
        <dbReference type="ChEBI" id="CHEBI:15377"/>
        <dbReference type="ChEBI" id="CHEBI:26432"/>
        <dbReference type="ChEBI" id="CHEBI:62877"/>
        <dbReference type="ChEBI" id="CHEBI:142209"/>
    </reaction>
</comment>
<proteinExistence type="inferred from homology"/>
<feature type="binding site" description="in other chain" evidence="6">
    <location>
        <position position="86"/>
    </location>
    <ligand>
        <name>substrate</name>
        <note>ligand shared between homodimeric partners</note>
    </ligand>
</feature>
<dbReference type="Pfam" id="PF05014">
    <property type="entry name" value="Nuc_deoxyrib_tr"/>
    <property type="match status" value="1"/>
</dbReference>
<evidence type="ECO:0000256" key="4">
    <source>
        <dbReference type="ARBA" id="ARBA00023295"/>
    </source>
</evidence>
<dbReference type="EC" id="3.2.2.-" evidence="6"/>
<dbReference type="PANTHER" id="PTHR15364">
    <property type="entry name" value="2'-DEOXYNUCLEOSIDE 5'-PHOSPHATE N-HYDROLASE 1"/>
    <property type="match status" value="1"/>
</dbReference>
<protein>
    <recommendedName>
        <fullName evidence="6">Putative 2'-deoxynucleoside 5'-phosphate N-hydrolase 1</fullName>
        <ecNumber evidence="6">3.2.2.-</ecNumber>
    </recommendedName>
</protein>
<evidence type="ECO:0000256" key="6">
    <source>
        <dbReference type="HAMAP-Rule" id="MF_03036"/>
    </source>
</evidence>
<name>A0A2D1KND6_9LACO</name>
<dbReference type="OrthoDB" id="9811273at2"/>
<evidence type="ECO:0000256" key="2">
    <source>
        <dbReference type="ARBA" id="ARBA00022801"/>
    </source>
</evidence>
<dbReference type="PANTHER" id="PTHR15364:SF0">
    <property type="entry name" value="2'-DEOXYNUCLEOSIDE 5'-PHOSPHATE N-HYDROLASE 1"/>
    <property type="match status" value="1"/>
</dbReference>
<keyword evidence="3 6" id="KW-0546">Nucleotide metabolism</keyword>
<keyword evidence="7" id="KW-0808">Transferase</keyword>
<comment type="catalytic activity">
    <reaction evidence="6">
        <text>a purine 2'-deoxyribonucleoside 5'-phosphate + H2O = a purine nucleobase + 2-deoxy-D-ribose 5-phosphate</text>
        <dbReference type="Rhea" id="RHEA:51132"/>
        <dbReference type="ChEBI" id="CHEBI:15377"/>
        <dbReference type="ChEBI" id="CHEBI:26386"/>
        <dbReference type="ChEBI" id="CHEBI:62877"/>
        <dbReference type="ChEBI" id="CHEBI:142198"/>
    </reaction>
</comment>
<evidence type="ECO:0000313" key="8">
    <source>
        <dbReference type="Proteomes" id="UP000223559"/>
    </source>
</evidence>
<comment type="similarity">
    <text evidence="6">Belongs to the 2'-deoxynucleoside 5'-phosphate N-hydrolase 1 family.</text>
</comment>
<dbReference type="InterPro" id="IPR007710">
    <property type="entry name" value="Nucleoside_deoxyribTrfase"/>
</dbReference>
<dbReference type="GO" id="GO:0009159">
    <property type="term" value="P:deoxyribonucleoside monophosphate catabolic process"/>
    <property type="evidence" value="ECO:0007669"/>
    <property type="project" value="InterPro"/>
</dbReference>
<dbReference type="HAMAP" id="MF_03036">
    <property type="entry name" value="Nuc_phosphate_hydrolase"/>
    <property type="match status" value="1"/>
</dbReference>
<comment type="subunit">
    <text evidence="1 6">Monomer and homodimer.</text>
</comment>
<keyword evidence="2 6" id="KW-0378">Hydrolase</keyword>
<evidence type="ECO:0000256" key="5">
    <source>
        <dbReference type="ARBA" id="ARBA00047460"/>
    </source>
</evidence>
<dbReference type="GeneID" id="65916969"/>
<evidence type="ECO:0000256" key="3">
    <source>
        <dbReference type="ARBA" id="ARBA00023080"/>
    </source>
</evidence>
<feature type="binding site" description="in other chain" evidence="6">
    <location>
        <position position="22"/>
    </location>
    <ligand>
        <name>substrate</name>
        <note>ligand shared between homodimeric partners</note>
    </ligand>
</feature>